<accession>X8E6G7</accession>
<dbReference type="AlphaFoldDB" id="X8E6G7"/>
<dbReference type="PATRIC" id="fig|1299334.3.peg.522"/>
<organism evidence="1">
    <name type="scientific">Mycobacterium xenopi 4042</name>
    <dbReference type="NCBI Taxonomy" id="1299334"/>
    <lineage>
        <taxon>Bacteria</taxon>
        <taxon>Bacillati</taxon>
        <taxon>Actinomycetota</taxon>
        <taxon>Actinomycetes</taxon>
        <taxon>Mycobacteriales</taxon>
        <taxon>Mycobacteriaceae</taxon>
        <taxon>Mycobacterium</taxon>
    </lineage>
</organism>
<proteinExistence type="predicted"/>
<evidence type="ECO:0000313" key="1">
    <source>
        <dbReference type="EMBL" id="EUA76189.1"/>
    </source>
</evidence>
<reference evidence="1" key="1">
    <citation type="submission" date="2014-01" db="EMBL/GenBank/DDBJ databases">
        <authorList>
            <person name="Brown-Elliot B."/>
            <person name="Wallace R."/>
            <person name="Lenaerts A."/>
            <person name="Ordway D."/>
            <person name="DeGroote M.A."/>
            <person name="Parker T."/>
            <person name="Sizemore C."/>
            <person name="Tallon L.J."/>
            <person name="Sadzewicz L.K."/>
            <person name="Sengamalay N."/>
            <person name="Fraser C.M."/>
            <person name="Hine E."/>
            <person name="Shefchek K.A."/>
            <person name="Das S.P."/>
            <person name="Tettelin H."/>
        </authorList>
    </citation>
    <scope>NUCLEOTIDE SEQUENCE [LARGE SCALE GENOMIC DNA]</scope>
    <source>
        <strain evidence="1">4042</strain>
    </source>
</reference>
<comment type="caution">
    <text evidence="1">The sequence shown here is derived from an EMBL/GenBank/DDBJ whole genome shotgun (WGS) entry which is preliminary data.</text>
</comment>
<protein>
    <recommendedName>
        <fullName evidence="2">Linear gramicidin synthetase subunit D domain protein</fullName>
    </recommendedName>
</protein>
<evidence type="ECO:0008006" key="2">
    <source>
        <dbReference type="Google" id="ProtNLM"/>
    </source>
</evidence>
<sequence length="37" mass="4136">MQAIPGQELGLRVEYASDVFDAASVEALVGRLQRCWR</sequence>
<dbReference type="EMBL" id="JAOB01000008">
    <property type="protein sequence ID" value="EUA76189.1"/>
    <property type="molecule type" value="Genomic_DNA"/>
</dbReference>
<name>X8E6G7_MYCXE</name>
<gene>
    <name evidence="1" type="ORF">I553_9148</name>
</gene>